<dbReference type="AlphaFoldDB" id="A0A2M7LK16"/>
<keyword evidence="1" id="KW-1133">Transmembrane helix</keyword>
<evidence type="ECO:0000313" key="3">
    <source>
        <dbReference type="Proteomes" id="UP000228500"/>
    </source>
</evidence>
<proteinExistence type="predicted"/>
<feature type="transmembrane region" description="Helical" evidence="1">
    <location>
        <begin position="147"/>
        <end position="166"/>
    </location>
</feature>
<organism evidence="2 3">
    <name type="scientific">Candidatus Roizmanbacteria bacterium CG_4_10_14_3_um_filter_39_13</name>
    <dbReference type="NCBI Taxonomy" id="1974831"/>
    <lineage>
        <taxon>Bacteria</taxon>
        <taxon>Candidatus Roizmaniibacteriota</taxon>
    </lineage>
</organism>
<feature type="transmembrane region" description="Helical" evidence="1">
    <location>
        <begin position="33"/>
        <end position="51"/>
    </location>
</feature>
<evidence type="ECO:0000256" key="1">
    <source>
        <dbReference type="SAM" id="Phobius"/>
    </source>
</evidence>
<keyword evidence="1" id="KW-0812">Transmembrane</keyword>
<feature type="transmembrane region" description="Helical" evidence="1">
    <location>
        <begin position="241"/>
        <end position="262"/>
    </location>
</feature>
<evidence type="ECO:0000313" key="2">
    <source>
        <dbReference type="EMBL" id="PIX68413.1"/>
    </source>
</evidence>
<reference evidence="3" key="1">
    <citation type="submission" date="2017-09" db="EMBL/GenBank/DDBJ databases">
        <title>Depth-based differentiation of microbial function through sediment-hosted aquifers and enrichment of novel symbionts in the deep terrestrial subsurface.</title>
        <authorList>
            <person name="Probst A.J."/>
            <person name="Ladd B."/>
            <person name="Jarett J.K."/>
            <person name="Geller-Mcgrath D.E."/>
            <person name="Sieber C.M.K."/>
            <person name="Emerson J.B."/>
            <person name="Anantharaman K."/>
            <person name="Thomas B.C."/>
            <person name="Malmstrom R."/>
            <person name="Stieglmeier M."/>
            <person name="Klingl A."/>
            <person name="Woyke T."/>
            <person name="Ryan C.M."/>
            <person name="Banfield J.F."/>
        </authorList>
    </citation>
    <scope>NUCLEOTIDE SEQUENCE [LARGE SCALE GENOMIC DNA]</scope>
</reference>
<dbReference type="SUPFAM" id="SSF103481">
    <property type="entry name" value="Multidrug resistance efflux transporter EmrE"/>
    <property type="match status" value="1"/>
</dbReference>
<feature type="transmembrane region" description="Helical" evidence="1">
    <location>
        <begin position="214"/>
        <end position="235"/>
    </location>
</feature>
<feature type="transmembrane region" description="Helical" evidence="1">
    <location>
        <begin position="269"/>
        <end position="287"/>
    </location>
</feature>
<feature type="transmembrane region" description="Helical" evidence="1">
    <location>
        <begin position="172"/>
        <end position="194"/>
    </location>
</feature>
<dbReference type="Proteomes" id="UP000228500">
    <property type="component" value="Unassembled WGS sequence"/>
</dbReference>
<feature type="transmembrane region" description="Helical" evidence="1">
    <location>
        <begin position="63"/>
        <end position="82"/>
    </location>
</feature>
<gene>
    <name evidence="2" type="ORF">COZ40_03395</name>
</gene>
<evidence type="ECO:0008006" key="4">
    <source>
        <dbReference type="Google" id="ProtNLM"/>
    </source>
</evidence>
<protein>
    <recommendedName>
        <fullName evidence="4">EamA domain-containing protein</fullName>
    </recommendedName>
</protein>
<comment type="caution">
    <text evidence="2">The sequence shown here is derived from an EMBL/GenBank/DDBJ whole genome shotgun (WGS) entry which is preliminary data.</text>
</comment>
<name>A0A2M7LK16_9BACT</name>
<dbReference type="InterPro" id="IPR037185">
    <property type="entry name" value="EmrE-like"/>
</dbReference>
<feature type="transmembrane region" description="Helical" evidence="1">
    <location>
        <begin position="102"/>
        <end position="135"/>
    </location>
</feature>
<sequence length="288" mass="31585">MNWILASLIMFVSSVFLYVLVRKAALLQIPTEIVNLAFLGLPIFLYSTLAIQNHANLSIRPSHLLFILGLTLIGSYIPNVTSLKSIKYAPNPGYSLIISKSYVVFTTLVAILLFHSVLTLQATIAIVIIVVFSFLIAQGKNNTQNKLVRPIWLPLSLVSFFGWGLLSIGTKYAFSIGITIYQRLIYLSIFVTTFMLIEARTKKIKFSHVRSSDYLLLLAIGVSSAMFNYFATLALDLAPNIGYVNAINASSISAVTIASALIFKDDLSISKMIGILGVTGGLLLLILK</sequence>
<dbReference type="EMBL" id="PFJH01000142">
    <property type="protein sequence ID" value="PIX68413.1"/>
    <property type="molecule type" value="Genomic_DNA"/>
</dbReference>
<keyword evidence="1" id="KW-0472">Membrane</keyword>
<accession>A0A2M7LK16</accession>